<dbReference type="EMBL" id="CP002831">
    <property type="protein sequence ID" value="AFC24027.1"/>
    <property type="molecule type" value="Genomic_DNA"/>
</dbReference>
<organism evidence="1 2">
    <name type="scientific">Saprospira grandis (strain Lewin)</name>
    <dbReference type="NCBI Taxonomy" id="984262"/>
    <lineage>
        <taxon>Bacteria</taxon>
        <taxon>Pseudomonadati</taxon>
        <taxon>Bacteroidota</taxon>
        <taxon>Saprospiria</taxon>
        <taxon>Saprospirales</taxon>
        <taxon>Saprospiraceae</taxon>
        <taxon>Saprospira</taxon>
    </lineage>
</organism>
<dbReference type="Proteomes" id="UP000007519">
    <property type="component" value="Chromosome"/>
</dbReference>
<evidence type="ECO:0000313" key="2">
    <source>
        <dbReference type="Proteomes" id="UP000007519"/>
    </source>
</evidence>
<reference evidence="1 2" key="1">
    <citation type="journal article" date="2012" name="Stand. Genomic Sci.">
        <title>Complete genome sequencing and analysis of Saprospira grandis str. Lewin, a predatory marine bacterium.</title>
        <authorList>
            <person name="Saw J.H."/>
            <person name="Yuryev A."/>
            <person name="Kanbe M."/>
            <person name="Hou S."/>
            <person name="Young A.G."/>
            <person name="Aizawa S."/>
            <person name="Alam M."/>
        </authorList>
    </citation>
    <scope>NUCLEOTIDE SEQUENCE [LARGE SCALE GENOMIC DNA]</scope>
    <source>
        <strain evidence="1 2">Lewin</strain>
    </source>
</reference>
<accession>H6L5B3</accession>
<dbReference type="HOGENOM" id="CLU_3011743_0_0_10"/>
<evidence type="ECO:0000313" key="1">
    <source>
        <dbReference type="EMBL" id="AFC24027.1"/>
    </source>
</evidence>
<proteinExistence type="predicted"/>
<sequence length="56" mass="5613">MIDFGPKVSFFLEIGGGEAAPAAGRMAQRCGGVAEGQTKGRLCLPAGPNRPVSPAA</sequence>
<dbReference type="AlphaFoldDB" id="H6L5B3"/>
<gene>
    <name evidence="1" type="ordered locus">SGRA_1292</name>
</gene>
<keyword evidence="2" id="KW-1185">Reference proteome</keyword>
<name>H6L5B3_SAPGL</name>
<protein>
    <submittedName>
        <fullName evidence="1">Uncharacterized protein</fullName>
    </submittedName>
</protein>
<dbReference type="KEGG" id="sgn:SGRA_1292"/>
<dbReference type="STRING" id="984262.SGRA_1292"/>